<reference evidence="3 4" key="1">
    <citation type="submission" date="2018-12" db="EMBL/GenBank/DDBJ databases">
        <title>Complete Genome Sequence of the Corallopyronin A producing Myxobacterium Corallococcus coralloides B035.</title>
        <authorList>
            <person name="Bouhired S.M."/>
            <person name="Rupp O."/>
            <person name="Blom J."/>
            <person name="Schaeberle T.F."/>
            <person name="Kehraus S."/>
            <person name="Schiefer A."/>
            <person name="Pfarr K."/>
            <person name="Goesmann A."/>
            <person name="Hoerauf A."/>
            <person name="Koenig G.M."/>
        </authorList>
    </citation>
    <scope>NUCLEOTIDE SEQUENCE [LARGE SCALE GENOMIC DNA]</scope>
    <source>
        <strain evidence="3 4">B035</strain>
    </source>
</reference>
<evidence type="ECO:0000313" key="3">
    <source>
        <dbReference type="EMBL" id="QAT88308.1"/>
    </source>
</evidence>
<keyword evidence="1" id="KW-0472">Membrane</keyword>
<dbReference type="Proteomes" id="UP000288758">
    <property type="component" value="Chromosome"/>
</dbReference>
<name>A0A410S2K2_CORCK</name>
<keyword evidence="1" id="KW-1133">Transmembrane helix</keyword>
<feature type="transmembrane region" description="Helical" evidence="1">
    <location>
        <begin position="72"/>
        <end position="93"/>
    </location>
</feature>
<dbReference type="AlphaFoldDB" id="A0A410S2K2"/>
<accession>A0A410S2K2</accession>
<dbReference type="InterPro" id="IPR013545">
    <property type="entry name" value="T2SS_protein-GspG_C"/>
</dbReference>
<evidence type="ECO:0000256" key="1">
    <source>
        <dbReference type="SAM" id="Phobius"/>
    </source>
</evidence>
<gene>
    <name evidence="3" type="ORF">EJ065_6783</name>
</gene>
<dbReference type="SUPFAM" id="SSF54523">
    <property type="entry name" value="Pili subunits"/>
    <property type="match status" value="1"/>
</dbReference>
<dbReference type="Gene3D" id="3.30.700.10">
    <property type="entry name" value="Glycoprotein, Type 4 Pilin"/>
    <property type="match status" value="1"/>
</dbReference>
<keyword evidence="1" id="KW-0812">Transmembrane</keyword>
<evidence type="ECO:0000313" key="4">
    <source>
        <dbReference type="Proteomes" id="UP000288758"/>
    </source>
</evidence>
<sequence length="190" mass="21015">MHNALKGADIHLTSIEVGAAIARGLCLEAVCLLGAPGARGDTTRWHVAQDVRARKTDMTFRSGLRPWLRAHGVWVTFVVLVLLGYASMALYVLNLERGERRRMTAQDMRHLLMALTRYAERTGHVLPPSEGLSVLEEEHLLERLPVDPWGHDYVYRVEAGAPVILSYGRDGIPDGEGPDADLSSRVLLAE</sequence>
<protein>
    <submittedName>
        <fullName evidence="3">General secretion pathway protein G</fullName>
    </submittedName>
</protein>
<organism evidence="3 4">
    <name type="scientific">Corallococcus coralloides</name>
    <name type="common">Myxococcus coralloides</name>
    <dbReference type="NCBI Taxonomy" id="184914"/>
    <lineage>
        <taxon>Bacteria</taxon>
        <taxon>Pseudomonadati</taxon>
        <taxon>Myxococcota</taxon>
        <taxon>Myxococcia</taxon>
        <taxon>Myxococcales</taxon>
        <taxon>Cystobacterineae</taxon>
        <taxon>Myxococcaceae</taxon>
        <taxon>Corallococcus</taxon>
    </lineage>
</organism>
<proteinExistence type="predicted"/>
<evidence type="ECO:0000259" key="2">
    <source>
        <dbReference type="Pfam" id="PF08334"/>
    </source>
</evidence>
<feature type="domain" description="Type II secretion system protein GspG C-terminal" evidence="2">
    <location>
        <begin position="103"/>
        <end position="184"/>
    </location>
</feature>
<dbReference type="EMBL" id="CP034669">
    <property type="protein sequence ID" value="QAT88308.1"/>
    <property type="molecule type" value="Genomic_DNA"/>
</dbReference>
<dbReference type="Pfam" id="PF08334">
    <property type="entry name" value="T2SSG"/>
    <property type="match status" value="1"/>
</dbReference>
<dbReference type="InterPro" id="IPR045584">
    <property type="entry name" value="Pilin-like"/>
</dbReference>